<protein>
    <submittedName>
        <fullName evidence="1">Uncharacterized protein</fullName>
    </submittedName>
</protein>
<sequence>MPPQVTFVKLGSNTDIPIKIFVKKSGTSTTKKKTVAINSKSLITLNNQPFQVQLSKDYLNALVAKLKPKILPILFDNTSLETQEFTLDDGKIKVVVPQMTILQVRWAFRVLDYEHPLFKKVGYPDHSMHMLRVEKKDPGGHDDDKVDFKYKQERVIGGLKDAIKVFVY</sequence>
<reference evidence="1 2" key="1">
    <citation type="submission" date="2018-06" db="EMBL/GenBank/DDBJ databases">
        <title>Whole genome sequencing of Candida tropicalis (genome annotated by CSBL at Korea University).</title>
        <authorList>
            <person name="Ahn J."/>
        </authorList>
    </citation>
    <scope>NUCLEOTIDE SEQUENCE [LARGE SCALE GENOMIC DNA]</scope>
    <source>
        <strain evidence="1 2">ATCC 20962</strain>
    </source>
</reference>
<organism evidence="1 2">
    <name type="scientific">Candida viswanathii</name>
    <dbReference type="NCBI Taxonomy" id="5486"/>
    <lineage>
        <taxon>Eukaryota</taxon>
        <taxon>Fungi</taxon>
        <taxon>Dikarya</taxon>
        <taxon>Ascomycota</taxon>
        <taxon>Saccharomycotina</taxon>
        <taxon>Pichiomycetes</taxon>
        <taxon>Debaryomycetaceae</taxon>
        <taxon>Candida/Lodderomyces clade</taxon>
        <taxon>Candida</taxon>
    </lineage>
</organism>
<evidence type="ECO:0000313" key="2">
    <source>
        <dbReference type="Proteomes" id="UP000253472"/>
    </source>
</evidence>
<dbReference type="Proteomes" id="UP000253472">
    <property type="component" value="Unassembled WGS sequence"/>
</dbReference>
<comment type="caution">
    <text evidence="1">The sequence shown here is derived from an EMBL/GenBank/DDBJ whole genome shotgun (WGS) entry which is preliminary data.</text>
</comment>
<dbReference type="EMBL" id="QLNQ01000026">
    <property type="protein sequence ID" value="RCK60780.1"/>
    <property type="molecule type" value="Genomic_DNA"/>
</dbReference>
<dbReference type="OrthoDB" id="4026528at2759"/>
<dbReference type="GO" id="GO:0070336">
    <property type="term" value="F:flap-structured DNA binding"/>
    <property type="evidence" value="ECO:0007669"/>
    <property type="project" value="InterPro"/>
</dbReference>
<dbReference type="AlphaFoldDB" id="A0A367Y5B3"/>
<proteinExistence type="predicted"/>
<dbReference type="GO" id="GO:0000736">
    <property type="term" value="P:double-strand break repair via single-strand annealing, removal of nonhomologous ends"/>
    <property type="evidence" value="ECO:0007669"/>
    <property type="project" value="InterPro"/>
</dbReference>
<gene>
    <name evidence="1" type="ORF">Cantr_08191</name>
</gene>
<evidence type="ECO:0000313" key="1">
    <source>
        <dbReference type="EMBL" id="RCK60780.1"/>
    </source>
</evidence>
<accession>A0A367Y5B3</accession>
<keyword evidence="2" id="KW-1185">Reference proteome</keyword>
<dbReference type="InterPro" id="IPR021624">
    <property type="entry name" value="Saw1"/>
</dbReference>
<dbReference type="Pfam" id="PF11561">
    <property type="entry name" value="Saw1"/>
    <property type="match status" value="1"/>
</dbReference>
<name>A0A367Y5B3_9ASCO</name>